<dbReference type="EMBL" id="ALPT02000019">
    <property type="protein sequence ID" value="KGA97878.1"/>
    <property type="molecule type" value="Genomic_DNA"/>
</dbReference>
<name>A0A094WPE7_ALKAL</name>
<evidence type="ECO:0000313" key="3">
    <source>
        <dbReference type="EMBL" id="KGA97878.1"/>
    </source>
</evidence>
<comment type="caution">
    <text evidence="3">The sequence shown here is derived from an EMBL/GenBank/DDBJ whole genome shotgun (WGS) entry which is preliminary data.</text>
</comment>
<protein>
    <recommendedName>
        <fullName evidence="7">PepSY domain-containing protein</fullName>
    </recommendedName>
</protein>
<dbReference type="RefSeq" id="WP_004427671.1">
    <property type="nucleotide sequence ID" value="NZ_ALPT02000019.1"/>
</dbReference>
<sequence>MKKVYILSLLVALLFVTACTSQVYKEHKEEALEAIKEERYEDAKMALESALEEKEEADDFIILADVESMIELHLSFNEGDFETAHSHILDIEESESDSEETQLLQAQADVQKDLLLLVETQMNELADLLAEVSTLYEEEAYEEAFDRVEGYEVPEEPHAVLEELLAELGEWRARLEEALEADDEGEEVVEPEAEEVVEETTEDENTNDSNETDNNDSTDSSNSGQDTVGGNDDYEAPEGTMSRDDAAELVAVFAGIENSPNYQVQYDHENADGEWVFQVYEVVIDNPDTSEGHTSTWGWYSVDPKTGNVTDLMN</sequence>
<evidence type="ECO:0000313" key="6">
    <source>
        <dbReference type="Proteomes" id="UP000297014"/>
    </source>
</evidence>
<accession>A0A094WPE7</accession>
<feature type="chain" id="PRO_5038207335" description="PepSY domain-containing protein" evidence="2">
    <location>
        <begin position="22"/>
        <end position="314"/>
    </location>
</feature>
<feature type="compositionally biased region" description="Acidic residues" evidence="1">
    <location>
        <begin position="179"/>
        <end position="216"/>
    </location>
</feature>
<evidence type="ECO:0000256" key="2">
    <source>
        <dbReference type="SAM" id="SignalP"/>
    </source>
</evidence>
<dbReference type="AlphaFoldDB" id="A0A094WPE7"/>
<dbReference type="Proteomes" id="UP000002754">
    <property type="component" value="Unassembled WGS sequence"/>
</dbReference>
<keyword evidence="2" id="KW-0732">Signal</keyword>
<reference evidence="4 6" key="2">
    <citation type="submission" date="2014-01" db="EMBL/GenBank/DDBJ databases">
        <title>Draft genome sequencing of Bacillus alcalophilus CGMCC 1.3604.</title>
        <authorList>
            <person name="Yang J."/>
            <person name="Diao L."/>
            <person name="Yang S."/>
        </authorList>
    </citation>
    <scope>NUCLEOTIDE SEQUENCE [LARGE SCALE GENOMIC DNA]</scope>
    <source>
        <strain evidence="4 6">CGMCC 1.3604</strain>
    </source>
</reference>
<dbReference type="eggNOG" id="ENOG503438W">
    <property type="taxonomic scope" value="Bacteria"/>
</dbReference>
<dbReference type="EMBL" id="JALP01000066">
    <property type="protein sequence ID" value="THG91501.1"/>
    <property type="molecule type" value="Genomic_DNA"/>
</dbReference>
<keyword evidence="5" id="KW-1185">Reference proteome</keyword>
<evidence type="ECO:0000256" key="1">
    <source>
        <dbReference type="SAM" id="MobiDB-lite"/>
    </source>
</evidence>
<evidence type="ECO:0000313" key="5">
    <source>
        <dbReference type="Proteomes" id="UP000002754"/>
    </source>
</evidence>
<dbReference type="PROSITE" id="PS51257">
    <property type="entry name" value="PROKAR_LIPOPROTEIN"/>
    <property type="match status" value="1"/>
</dbReference>
<proteinExistence type="predicted"/>
<gene>
    <name evidence="4" type="ORF">AJ85_04540</name>
    <name evidence="3" type="ORF">BALCAV_0207535</name>
</gene>
<evidence type="ECO:0000313" key="4">
    <source>
        <dbReference type="EMBL" id="THG91501.1"/>
    </source>
</evidence>
<reference evidence="3 5" key="1">
    <citation type="journal article" date="2014" name="Genome Announc.">
        <title>Draft Genome Sequence of Bacillus alcalophilus AV1934, a Classic Alkaliphile Isolated from Human Feces in 1934.</title>
        <authorList>
            <person name="Attie O."/>
            <person name="Jayaprakash A."/>
            <person name="Shah H."/>
            <person name="Paulsen I.T."/>
            <person name="Morino M."/>
            <person name="Takahashi Y."/>
            <person name="Narumi I."/>
            <person name="Sachidanandam R."/>
            <person name="Satoh K."/>
            <person name="Ito M."/>
            <person name="Krulwich T.A."/>
        </authorList>
    </citation>
    <scope>NUCLEOTIDE SEQUENCE [LARGE SCALE GENOMIC DNA]</scope>
    <source>
        <strain evidence="3 5">AV1934</strain>
    </source>
</reference>
<dbReference type="Proteomes" id="UP000297014">
    <property type="component" value="Unassembled WGS sequence"/>
</dbReference>
<feature type="region of interest" description="Disordered" evidence="1">
    <location>
        <begin position="179"/>
        <end position="239"/>
    </location>
</feature>
<organism evidence="3 5">
    <name type="scientific">Alkalihalobacillus alcalophilus ATCC 27647 = CGMCC 1.3604</name>
    <dbReference type="NCBI Taxonomy" id="1218173"/>
    <lineage>
        <taxon>Bacteria</taxon>
        <taxon>Bacillati</taxon>
        <taxon>Bacillota</taxon>
        <taxon>Bacilli</taxon>
        <taxon>Bacillales</taxon>
        <taxon>Bacillaceae</taxon>
        <taxon>Alkalihalobacillus</taxon>
    </lineage>
</organism>
<feature type="signal peptide" evidence="2">
    <location>
        <begin position="1"/>
        <end position="21"/>
    </location>
</feature>
<evidence type="ECO:0008006" key="7">
    <source>
        <dbReference type="Google" id="ProtNLM"/>
    </source>
</evidence>
<dbReference type="OrthoDB" id="574706at2"/>